<keyword evidence="7" id="KW-1185">Reference proteome</keyword>
<dbReference type="PROSITE" id="PS00045">
    <property type="entry name" value="HISTONE_LIKE"/>
    <property type="match status" value="1"/>
</dbReference>
<comment type="similarity">
    <text evidence="1 4">Belongs to the bacterial histone-like protein family.</text>
</comment>
<feature type="region of interest" description="Disordered" evidence="5">
    <location>
        <begin position="58"/>
        <end position="95"/>
    </location>
</feature>
<keyword evidence="3 6" id="KW-0238">DNA-binding</keyword>
<accession>A0A5M6HT27</accession>
<dbReference type="PANTHER" id="PTHR33175">
    <property type="entry name" value="DNA-BINDING PROTEIN HU"/>
    <property type="match status" value="1"/>
</dbReference>
<dbReference type="CDD" id="cd13831">
    <property type="entry name" value="HU"/>
    <property type="match status" value="1"/>
</dbReference>
<evidence type="ECO:0000256" key="3">
    <source>
        <dbReference type="ARBA" id="ARBA00023125"/>
    </source>
</evidence>
<dbReference type="PRINTS" id="PR01727">
    <property type="entry name" value="DNABINDINGHU"/>
</dbReference>
<dbReference type="InterPro" id="IPR000119">
    <property type="entry name" value="Hist_DNA-bd"/>
</dbReference>
<dbReference type="SMART" id="SM00411">
    <property type="entry name" value="BHL"/>
    <property type="match status" value="1"/>
</dbReference>
<protein>
    <submittedName>
        <fullName evidence="6">HU family DNA-binding protein</fullName>
    </submittedName>
</protein>
<dbReference type="GO" id="GO:0030261">
    <property type="term" value="P:chromosome condensation"/>
    <property type="evidence" value="ECO:0007669"/>
    <property type="project" value="UniProtKB-KW"/>
</dbReference>
<keyword evidence="2" id="KW-0226">DNA condensation</keyword>
<sequence length="110" mass="11490">MTKNELVAAVADRLDSTKTAAAAAIEATFDVISVALKKGEDVKLIGFGSFSVVKRAAREGRNPRTGKPVKIKASKAPKFTPGKAPGQSGEKSRCQEACEEVVVPGGDFSL</sequence>
<dbReference type="OrthoDB" id="9804203at2"/>
<dbReference type="Gene3D" id="4.10.520.10">
    <property type="entry name" value="IHF-like DNA-binding proteins"/>
    <property type="match status" value="1"/>
</dbReference>
<dbReference type="GO" id="GO:0030527">
    <property type="term" value="F:structural constituent of chromatin"/>
    <property type="evidence" value="ECO:0007669"/>
    <property type="project" value="InterPro"/>
</dbReference>
<proteinExistence type="inferred from homology"/>
<evidence type="ECO:0000256" key="5">
    <source>
        <dbReference type="SAM" id="MobiDB-lite"/>
    </source>
</evidence>
<feature type="non-terminal residue" evidence="6">
    <location>
        <position position="110"/>
    </location>
</feature>
<gene>
    <name evidence="6" type="ORF">F1193_12955</name>
</gene>
<evidence type="ECO:0000313" key="6">
    <source>
        <dbReference type="EMBL" id="KAA5598941.1"/>
    </source>
</evidence>
<dbReference type="SUPFAM" id="SSF47729">
    <property type="entry name" value="IHF-like DNA-binding proteins"/>
    <property type="match status" value="1"/>
</dbReference>
<comment type="caution">
    <text evidence="6">The sequence shown here is derived from an EMBL/GenBank/DDBJ whole genome shotgun (WGS) entry which is preliminary data.</text>
</comment>
<name>A0A5M6HT27_9HYPH</name>
<dbReference type="InterPro" id="IPR010992">
    <property type="entry name" value="IHF-like_DNA-bd_dom_sf"/>
</dbReference>
<dbReference type="RefSeq" id="WP_150098236.1">
    <property type="nucleotide sequence ID" value="NZ_VWPL01000026.1"/>
</dbReference>
<reference evidence="6 7" key="1">
    <citation type="submission" date="2019-09" db="EMBL/GenBank/DDBJ databases">
        <title>Draft Whole-Genome sequence of Blastochloris sulfoviridis DSM 729.</title>
        <authorList>
            <person name="Meyer T.E."/>
            <person name="Kyndt J.A."/>
        </authorList>
    </citation>
    <scope>NUCLEOTIDE SEQUENCE [LARGE SCALE GENOMIC DNA]</scope>
    <source>
        <strain evidence="6 7">DSM 729</strain>
    </source>
</reference>
<dbReference type="PANTHER" id="PTHR33175:SF3">
    <property type="entry name" value="DNA-BINDING PROTEIN HU-BETA"/>
    <property type="match status" value="1"/>
</dbReference>
<dbReference type="GO" id="GO:0005829">
    <property type="term" value="C:cytosol"/>
    <property type="evidence" value="ECO:0007669"/>
    <property type="project" value="TreeGrafter"/>
</dbReference>
<dbReference type="Proteomes" id="UP000323886">
    <property type="component" value="Unassembled WGS sequence"/>
</dbReference>
<organism evidence="6 7">
    <name type="scientific">Blastochloris sulfoviridis</name>
    <dbReference type="NCBI Taxonomy" id="50712"/>
    <lineage>
        <taxon>Bacteria</taxon>
        <taxon>Pseudomonadati</taxon>
        <taxon>Pseudomonadota</taxon>
        <taxon>Alphaproteobacteria</taxon>
        <taxon>Hyphomicrobiales</taxon>
        <taxon>Blastochloridaceae</taxon>
        <taxon>Blastochloris</taxon>
    </lineage>
</organism>
<dbReference type="AlphaFoldDB" id="A0A5M6HT27"/>
<dbReference type="GO" id="GO:0003677">
    <property type="term" value="F:DNA binding"/>
    <property type="evidence" value="ECO:0007669"/>
    <property type="project" value="UniProtKB-KW"/>
</dbReference>
<dbReference type="InterPro" id="IPR020816">
    <property type="entry name" value="Histone-like_DNA-bd_CS"/>
</dbReference>
<evidence type="ECO:0000256" key="2">
    <source>
        <dbReference type="ARBA" id="ARBA00023067"/>
    </source>
</evidence>
<dbReference type="EMBL" id="VWPL01000026">
    <property type="protein sequence ID" value="KAA5598941.1"/>
    <property type="molecule type" value="Genomic_DNA"/>
</dbReference>
<evidence type="ECO:0000256" key="4">
    <source>
        <dbReference type="RuleBase" id="RU003939"/>
    </source>
</evidence>
<evidence type="ECO:0000256" key="1">
    <source>
        <dbReference type="ARBA" id="ARBA00010529"/>
    </source>
</evidence>
<evidence type="ECO:0000313" key="7">
    <source>
        <dbReference type="Proteomes" id="UP000323886"/>
    </source>
</evidence>
<dbReference type="Pfam" id="PF00216">
    <property type="entry name" value="Bac_DNA_binding"/>
    <property type="match status" value="1"/>
</dbReference>